<feature type="transmembrane region" description="Helical" evidence="1">
    <location>
        <begin position="449"/>
        <end position="472"/>
    </location>
</feature>
<dbReference type="EMBL" id="BMZC01000015">
    <property type="protein sequence ID" value="GGZ79222.1"/>
    <property type="molecule type" value="Genomic_DNA"/>
</dbReference>
<reference evidence="2" key="1">
    <citation type="journal article" date="2014" name="Int. J. Syst. Evol. Microbiol.">
        <title>Complete genome sequence of Corynebacterium casei LMG S-19264T (=DSM 44701T), isolated from a smear-ripened cheese.</title>
        <authorList>
            <consortium name="US DOE Joint Genome Institute (JGI-PGF)"/>
            <person name="Walter F."/>
            <person name="Albersmeier A."/>
            <person name="Kalinowski J."/>
            <person name="Ruckert C."/>
        </authorList>
    </citation>
    <scope>NUCLEOTIDE SEQUENCE</scope>
    <source>
        <strain evidence="2">KCTC 32337</strain>
    </source>
</reference>
<name>A0A8H9IDA5_9ALTE</name>
<feature type="transmembrane region" description="Helical" evidence="1">
    <location>
        <begin position="424"/>
        <end position="443"/>
    </location>
</feature>
<dbReference type="PANTHER" id="PTHR34219">
    <property type="entry name" value="IRON-REGULATED INNER MEMBRANE PROTEIN-RELATED"/>
    <property type="match status" value="1"/>
</dbReference>
<evidence type="ECO:0000313" key="2">
    <source>
        <dbReference type="EMBL" id="GGZ79222.1"/>
    </source>
</evidence>
<feature type="transmembrane region" description="Helical" evidence="1">
    <location>
        <begin position="201"/>
        <end position="225"/>
    </location>
</feature>
<proteinExistence type="predicted"/>
<gene>
    <name evidence="2" type="ORF">GCM10011274_41630</name>
</gene>
<feature type="transmembrane region" description="Helical" evidence="1">
    <location>
        <begin position="341"/>
        <end position="362"/>
    </location>
</feature>
<evidence type="ECO:0008006" key="4">
    <source>
        <dbReference type="Google" id="ProtNLM"/>
    </source>
</evidence>
<dbReference type="AlphaFoldDB" id="A0A8H9IDA5"/>
<organism evidence="2 3">
    <name type="scientific">Paraglaciecola chathamensis</name>
    <dbReference type="NCBI Taxonomy" id="368405"/>
    <lineage>
        <taxon>Bacteria</taxon>
        <taxon>Pseudomonadati</taxon>
        <taxon>Pseudomonadota</taxon>
        <taxon>Gammaproteobacteria</taxon>
        <taxon>Alteromonadales</taxon>
        <taxon>Alteromonadaceae</taxon>
        <taxon>Paraglaciecola</taxon>
    </lineage>
</organism>
<evidence type="ECO:0000313" key="3">
    <source>
        <dbReference type="Proteomes" id="UP000622604"/>
    </source>
</evidence>
<keyword evidence="1" id="KW-0812">Transmembrane</keyword>
<feature type="transmembrane region" description="Helical" evidence="1">
    <location>
        <begin position="25"/>
        <end position="47"/>
    </location>
</feature>
<reference evidence="2" key="2">
    <citation type="submission" date="2020-09" db="EMBL/GenBank/DDBJ databases">
        <authorList>
            <person name="Sun Q."/>
            <person name="Kim S."/>
        </authorList>
    </citation>
    <scope>NUCLEOTIDE SEQUENCE</scope>
    <source>
        <strain evidence="2">KCTC 32337</strain>
    </source>
</reference>
<accession>A0A8H9IDA5</accession>
<dbReference type="Proteomes" id="UP000622604">
    <property type="component" value="Unassembled WGS sequence"/>
</dbReference>
<feature type="transmembrane region" description="Helical" evidence="1">
    <location>
        <begin position="142"/>
        <end position="164"/>
    </location>
</feature>
<feature type="transmembrane region" description="Helical" evidence="1">
    <location>
        <begin position="374"/>
        <end position="396"/>
    </location>
</feature>
<feature type="transmembrane region" description="Helical" evidence="1">
    <location>
        <begin position="402"/>
        <end position="417"/>
    </location>
</feature>
<protein>
    <recommendedName>
        <fullName evidence="4">PepSY-associated TM helix</fullName>
    </recommendedName>
</protein>
<evidence type="ECO:0000256" key="1">
    <source>
        <dbReference type="SAM" id="Phobius"/>
    </source>
</evidence>
<comment type="caution">
    <text evidence="2">The sequence shown here is derived from an EMBL/GenBank/DDBJ whole genome shotgun (WGS) entry which is preliminary data.</text>
</comment>
<dbReference type="PANTHER" id="PTHR34219:SF3">
    <property type="entry name" value="BLL7967 PROTEIN"/>
    <property type="match status" value="1"/>
</dbReference>
<keyword evidence="1" id="KW-1133">Transmembrane helix</keyword>
<dbReference type="InterPro" id="IPR005625">
    <property type="entry name" value="PepSY-ass_TM"/>
</dbReference>
<dbReference type="RefSeq" id="WP_191867122.1">
    <property type="nucleotide sequence ID" value="NZ_BMZC01000015.1"/>
</dbReference>
<dbReference type="Pfam" id="PF03929">
    <property type="entry name" value="PepSY_TM"/>
    <property type="match status" value="1"/>
</dbReference>
<keyword evidence="1" id="KW-0472">Membrane</keyword>
<sequence length="480" mass="53648">MKNSDQSANLVNTPSISKRSLSAHAWLGLFVSAFMYIICLSGTLAVFHQELERWEQPQIPEITEVDIQAIDKAYDNFVDTYPEDTEHMYVVFPGSGIPRVVVENDHVAHFVNPDGSLGEVEQSNWTKMLVDLHLYLHLPKSFGMIVVSAFGALLCALILSGFLAHPRIIKDAFRFRRGGTGLQENIDLHNRFSVWAAPFHIMIGVTGAYFGLTTVLIGLASQAFYGGDNQAVMDELFTPEPVLEQPLQRPQIGRAMEYISQHNPEGSPLFLTVHEPDTPGQFIEFFVKQPGRLIYSENYRFDVQGNFIETAGYRDGETAKQVIYSMYRLHFGEFAGNASKLLYFVLGMMLTVVSATGINIWLNKRKTTDVINLWWPTFVWGTPLILSVSALLNLFIHVRLDLFIWLGLVVALAIAARQQNVQLWVVRLKQALAVSLLALVAAYTAKSGIAAFNIAALQLNIPLALFAIYLLLKGARQARS</sequence>